<organism evidence="2 3">
    <name type="scientific">Geobacter argillaceus</name>
    <dbReference type="NCBI Taxonomy" id="345631"/>
    <lineage>
        <taxon>Bacteria</taxon>
        <taxon>Pseudomonadati</taxon>
        <taxon>Thermodesulfobacteriota</taxon>
        <taxon>Desulfuromonadia</taxon>
        <taxon>Geobacterales</taxon>
        <taxon>Geobacteraceae</taxon>
        <taxon>Geobacter</taxon>
    </lineage>
</organism>
<protein>
    <submittedName>
        <fullName evidence="2">Uncharacterized protein</fullName>
    </submittedName>
</protein>
<proteinExistence type="predicted"/>
<gene>
    <name evidence="2" type="ORF">JN12_03819</name>
</gene>
<feature type="transmembrane region" description="Helical" evidence="1">
    <location>
        <begin position="65"/>
        <end position="86"/>
    </location>
</feature>
<keyword evidence="1" id="KW-1133">Transmembrane helix</keyword>
<keyword evidence="3" id="KW-1185">Reference proteome</keyword>
<feature type="transmembrane region" description="Helical" evidence="1">
    <location>
        <begin position="6"/>
        <end position="28"/>
    </location>
</feature>
<name>A0A562V6H6_9BACT</name>
<evidence type="ECO:0000256" key="1">
    <source>
        <dbReference type="SAM" id="Phobius"/>
    </source>
</evidence>
<dbReference type="Proteomes" id="UP000319449">
    <property type="component" value="Unassembled WGS sequence"/>
</dbReference>
<sequence length="88" mass="10219">MPQNFKIIIIIGCIIMPILGYSYMKIVLKNVKIFMKTKIINRGIYKNNPVYGDKVIPIANSFKRVGIIFFVFTILFSALCALILYIRW</sequence>
<accession>A0A562V6H6</accession>
<keyword evidence="1" id="KW-0812">Transmembrane</keyword>
<comment type="caution">
    <text evidence="2">The sequence shown here is derived from an EMBL/GenBank/DDBJ whole genome shotgun (WGS) entry which is preliminary data.</text>
</comment>
<dbReference type="AlphaFoldDB" id="A0A562V6H6"/>
<dbReference type="EMBL" id="VLLN01000039">
    <property type="protein sequence ID" value="TWJ13509.1"/>
    <property type="molecule type" value="Genomic_DNA"/>
</dbReference>
<keyword evidence="1" id="KW-0472">Membrane</keyword>
<reference evidence="2 3" key="1">
    <citation type="submission" date="2019-07" db="EMBL/GenBank/DDBJ databases">
        <title>Genomic Encyclopedia of Archaeal and Bacterial Type Strains, Phase II (KMG-II): from individual species to whole genera.</title>
        <authorList>
            <person name="Goeker M."/>
        </authorList>
    </citation>
    <scope>NUCLEOTIDE SEQUENCE [LARGE SCALE GENOMIC DNA]</scope>
    <source>
        <strain evidence="2 3">ATCC BAA-1139</strain>
    </source>
</reference>
<evidence type="ECO:0000313" key="3">
    <source>
        <dbReference type="Proteomes" id="UP000319449"/>
    </source>
</evidence>
<evidence type="ECO:0000313" key="2">
    <source>
        <dbReference type="EMBL" id="TWJ13509.1"/>
    </source>
</evidence>